<evidence type="ECO:0000256" key="1">
    <source>
        <dbReference type="SAM" id="MobiDB-lite"/>
    </source>
</evidence>
<dbReference type="Proteomes" id="UP001404956">
    <property type="component" value="Unassembled WGS sequence"/>
</dbReference>
<feature type="region of interest" description="Disordered" evidence="1">
    <location>
        <begin position="118"/>
        <end position="144"/>
    </location>
</feature>
<protein>
    <submittedName>
        <fullName evidence="2">Uncharacterized protein</fullName>
    </submittedName>
</protein>
<evidence type="ECO:0000313" key="2">
    <source>
        <dbReference type="EMBL" id="GAA5534788.1"/>
    </source>
</evidence>
<proteinExistence type="predicted"/>
<feature type="compositionally biased region" description="Polar residues" evidence="1">
    <location>
        <begin position="74"/>
        <end position="94"/>
    </location>
</feature>
<organism evidence="2 3">
    <name type="scientific">Deinococcus aluminii</name>
    <dbReference type="NCBI Taxonomy" id="1656885"/>
    <lineage>
        <taxon>Bacteria</taxon>
        <taxon>Thermotogati</taxon>
        <taxon>Deinococcota</taxon>
        <taxon>Deinococci</taxon>
        <taxon>Deinococcales</taxon>
        <taxon>Deinococcaceae</taxon>
        <taxon>Deinococcus</taxon>
    </lineage>
</organism>
<feature type="compositionally biased region" description="Low complexity" evidence="1">
    <location>
        <begin position="59"/>
        <end position="73"/>
    </location>
</feature>
<sequence>MTQPTPVPASVLATPHDTHLAHCVTLAERACQVLALTQTSRSIWRQSRRVLSRISLSAATPPSCASSPCYPATRPSSTQQGNPFEPSRNLTALSANAPPVPCNPDQAAAPGLIVPRCAAGPPRLHQAKRSSPSTPRRHVPLAHAPRQNRGRYFTRAAATPGRGVTAKFQCQENLSVTLLGRFRLLGCQHFSEGALACRSRSRSAGLPPDGGHPSGPPISSRQLGLALRKLLGSLDVSPTSTFATIGAPTWPGWRPCCSCSAAWVLLAPPKPLTASLGVRGPPVLGKL</sequence>
<name>A0ABP9XJB7_9DEIO</name>
<evidence type="ECO:0000313" key="3">
    <source>
        <dbReference type="Proteomes" id="UP001404956"/>
    </source>
</evidence>
<reference evidence="2 3" key="1">
    <citation type="submission" date="2024-02" db="EMBL/GenBank/DDBJ databases">
        <title>Deinococcus aluminii NBRC 112889.</title>
        <authorList>
            <person name="Ichikawa N."/>
            <person name="Katano-Makiyama Y."/>
            <person name="Hidaka K."/>
        </authorList>
    </citation>
    <scope>NUCLEOTIDE SEQUENCE [LARGE SCALE GENOMIC DNA]</scope>
    <source>
        <strain evidence="2 3">NBRC 112889</strain>
    </source>
</reference>
<keyword evidence="3" id="KW-1185">Reference proteome</keyword>
<comment type="caution">
    <text evidence="2">The sequence shown here is derived from an EMBL/GenBank/DDBJ whole genome shotgun (WGS) entry which is preliminary data.</text>
</comment>
<accession>A0ABP9XJB7</accession>
<dbReference type="EMBL" id="BAABRV010000010">
    <property type="protein sequence ID" value="GAA5534788.1"/>
    <property type="molecule type" value="Genomic_DNA"/>
</dbReference>
<gene>
    <name evidence="2" type="ORF">Dalu01_03202</name>
</gene>
<feature type="region of interest" description="Disordered" evidence="1">
    <location>
        <begin position="59"/>
        <end position="98"/>
    </location>
</feature>